<dbReference type="Pfam" id="PF12796">
    <property type="entry name" value="Ank_2"/>
    <property type="match status" value="1"/>
</dbReference>
<dbReference type="SMART" id="SM00248">
    <property type="entry name" value="ANK"/>
    <property type="match status" value="3"/>
</dbReference>
<evidence type="ECO:0000256" key="1">
    <source>
        <dbReference type="PROSITE-ProRule" id="PRU00023"/>
    </source>
</evidence>
<dbReference type="InterPro" id="IPR036770">
    <property type="entry name" value="Ankyrin_rpt-contain_sf"/>
</dbReference>
<accession>A0A0A9HUQ6</accession>
<feature type="repeat" description="ANK" evidence="1">
    <location>
        <begin position="27"/>
        <end position="59"/>
    </location>
</feature>
<dbReference type="AlphaFoldDB" id="A0A0A9HUQ6"/>
<dbReference type="PANTHER" id="PTHR46224">
    <property type="entry name" value="ANKYRIN REPEAT FAMILY PROTEIN"/>
    <property type="match status" value="1"/>
</dbReference>
<dbReference type="SUPFAM" id="SSF48403">
    <property type="entry name" value="Ankyrin repeat"/>
    <property type="match status" value="1"/>
</dbReference>
<reference evidence="2" key="1">
    <citation type="submission" date="2014-09" db="EMBL/GenBank/DDBJ databases">
        <authorList>
            <person name="Magalhaes I.L.F."/>
            <person name="Oliveira U."/>
            <person name="Santos F.R."/>
            <person name="Vidigal T.H.D.A."/>
            <person name="Brescovit A.D."/>
            <person name="Santos A.J."/>
        </authorList>
    </citation>
    <scope>NUCLEOTIDE SEQUENCE</scope>
    <source>
        <tissue evidence="2">Shoot tissue taken approximately 20 cm above the soil surface</tissue>
    </source>
</reference>
<dbReference type="InterPro" id="IPR051616">
    <property type="entry name" value="Cul2-RING_E3_ligase_SR"/>
</dbReference>
<sequence>MACCAPSLNCMKLLVEAGADVNFKSPSGPTALMMAVDDGLTDIVKFLLEVGADPNIRDHHGKTPIMYAAGSGRRELVEILFPRTKPIPVFPDWSVDGIINTMKYLPSNAQICNWFLTSFQHNLYSWSLMIAPCFLIRPAVVNCAIVNTLCCIILEVATSLARITHSHELCLHPWT</sequence>
<dbReference type="EMBL" id="GBRH01158322">
    <property type="protein sequence ID" value="JAE39574.1"/>
    <property type="molecule type" value="Transcribed_RNA"/>
</dbReference>
<dbReference type="PROSITE" id="PS50297">
    <property type="entry name" value="ANK_REP_REGION"/>
    <property type="match status" value="1"/>
</dbReference>
<organism evidence="2">
    <name type="scientific">Arundo donax</name>
    <name type="common">Giant reed</name>
    <name type="synonym">Donax arundinaceus</name>
    <dbReference type="NCBI Taxonomy" id="35708"/>
    <lineage>
        <taxon>Eukaryota</taxon>
        <taxon>Viridiplantae</taxon>
        <taxon>Streptophyta</taxon>
        <taxon>Embryophyta</taxon>
        <taxon>Tracheophyta</taxon>
        <taxon>Spermatophyta</taxon>
        <taxon>Magnoliopsida</taxon>
        <taxon>Liliopsida</taxon>
        <taxon>Poales</taxon>
        <taxon>Poaceae</taxon>
        <taxon>PACMAD clade</taxon>
        <taxon>Arundinoideae</taxon>
        <taxon>Arundineae</taxon>
        <taxon>Arundo</taxon>
    </lineage>
</organism>
<reference evidence="2" key="2">
    <citation type="journal article" date="2015" name="Data Brief">
        <title>Shoot transcriptome of the giant reed, Arundo donax.</title>
        <authorList>
            <person name="Barrero R.A."/>
            <person name="Guerrero F.D."/>
            <person name="Moolhuijzen P."/>
            <person name="Goolsby J.A."/>
            <person name="Tidwell J."/>
            <person name="Bellgard S.E."/>
            <person name="Bellgard M.I."/>
        </authorList>
    </citation>
    <scope>NUCLEOTIDE SEQUENCE</scope>
    <source>
        <tissue evidence="2">Shoot tissue taken approximately 20 cm above the soil surface</tissue>
    </source>
</reference>
<dbReference type="PANTHER" id="PTHR46224:SF57">
    <property type="entry name" value="ANKYRIN-LIKE PROTEIN"/>
    <property type="match status" value="1"/>
</dbReference>
<keyword evidence="1" id="KW-0040">ANK repeat</keyword>
<protein>
    <submittedName>
        <fullName evidence="2">Uncharacterized protein</fullName>
    </submittedName>
</protein>
<evidence type="ECO:0000313" key="2">
    <source>
        <dbReference type="EMBL" id="JAE39574.1"/>
    </source>
</evidence>
<name>A0A0A9HUQ6_ARUDO</name>
<proteinExistence type="predicted"/>
<dbReference type="Gene3D" id="1.25.40.20">
    <property type="entry name" value="Ankyrin repeat-containing domain"/>
    <property type="match status" value="1"/>
</dbReference>
<dbReference type="PROSITE" id="PS50088">
    <property type="entry name" value="ANK_REPEAT"/>
    <property type="match status" value="1"/>
</dbReference>
<dbReference type="InterPro" id="IPR002110">
    <property type="entry name" value="Ankyrin_rpt"/>
</dbReference>